<dbReference type="EMBL" id="JBANEI010000009">
    <property type="protein sequence ID" value="MEI2682813.1"/>
    <property type="molecule type" value="Genomic_DNA"/>
</dbReference>
<keyword evidence="1" id="KW-0378">Hydrolase</keyword>
<feature type="domain" description="PET hydrolase/cutinase-like" evidence="5">
    <location>
        <begin position="71"/>
        <end position="171"/>
    </location>
</feature>
<gene>
    <name evidence="6" type="ORF">V8N49_14235</name>
</gene>
<dbReference type="RefSeq" id="WP_099754606.1">
    <property type="nucleotide sequence ID" value="NZ_JBANEI010000009.1"/>
</dbReference>
<dbReference type="SUPFAM" id="SSF53474">
    <property type="entry name" value="alpha/beta-Hydrolases"/>
    <property type="match status" value="1"/>
</dbReference>
<comment type="caution">
    <text evidence="6">The sequence shown here is derived from an EMBL/GenBank/DDBJ whole genome shotgun (WGS) entry which is preliminary data.</text>
</comment>
<dbReference type="InterPro" id="IPR041127">
    <property type="entry name" value="PET_hydrolase/cutinase-like"/>
</dbReference>
<evidence type="ECO:0000256" key="4">
    <source>
        <dbReference type="SAM" id="SignalP"/>
    </source>
</evidence>
<evidence type="ECO:0000313" key="6">
    <source>
        <dbReference type="EMBL" id="MEI2682813.1"/>
    </source>
</evidence>
<proteinExistence type="predicted"/>
<evidence type="ECO:0000256" key="1">
    <source>
        <dbReference type="ARBA" id="ARBA00022801"/>
    </source>
</evidence>
<dbReference type="InterPro" id="IPR016986">
    <property type="entry name" value="UCP031982_abhydr"/>
</dbReference>
<evidence type="ECO:0000259" key="5">
    <source>
        <dbReference type="Pfam" id="PF12740"/>
    </source>
</evidence>
<reference evidence="6 7" key="1">
    <citation type="submission" date="2024-02" db="EMBL/GenBank/DDBJ databases">
        <title>First report Erwinia aphidicola in onion in Chile.</title>
        <authorList>
            <person name="Valenzuela M."/>
            <person name="Pena M."/>
            <person name="Dutta B."/>
        </authorList>
    </citation>
    <scope>NUCLEOTIDE SEQUENCE [LARGE SCALE GENOMIC DNA]</scope>
    <source>
        <strain evidence="6 7">QCJ3A</strain>
    </source>
</reference>
<dbReference type="Gene3D" id="3.40.50.1820">
    <property type="entry name" value="alpha/beta hydrolase"/>
    <property type="match status" value="2"/>
</dbReference>
<keyword evidence="4" id="KW-0732">Signal</keyword>
<protein>
    <recommendedName>
        <fullName evidence="5">PET hydrolase/cutinase-like domain-containing protein</fullName>
    </recommendedName>
</protein>
<feature type="signal peptide" evidence="4">
    <location>
        <begin position="1"/>
        <end position="18"/>
    </location>
</feature>
<dbReference type="PANTHER" id="PTHR10272:SF0">
    <property type="entry name" value="PLATELET-ACTIVATING FACTOR ACETYLHYDROLASE"/>
    <property type="match status" value="1"/>
</dbReference>
<sequence length="328" mass="35665">MPLIFLFSLMLISFSSWSYSVATQQETLSNPVLKRTLNVRIFYPSESHQAATLQAARPVLTGFYAIEQAQPAAGKFPLIVLSHGSGGNNSSLAWLAVPLAAQGAIVIAANHPGSTTGDSSPDTDLTLQTRDLSFLITHYLDDARWRPAIDADRIGAIGHSKGGYSVLALAGARITQARLVEYCRSKPQMPDCLFYQRGHLPLAQRSAATLAASYRDPRVKFVVAIDPGMSDVFTPASLHSITLPLLVIAAGYYIRAQPEINLGVDRLPLPLLRLPQAGHYDFLPLCQPAAQAILAEEGEAFICETSREKREEVHQQTITAVSAFIQRS</sequence>
<feature type="chain" id="PRO_5046552424" description="PET hydrolase/cutinase-like domain-containing protein" evidence="4">
    <location>
        <begin position="19"/>
        <end position="328"/>
    </location>
</feature>
<dbReference type="InterPro" id="IPR029058">
    <property type="entry name" value="AB_hydrolase_fold"/>
</dbReference>
<keyword evidence="2" id="KW-0442">Lipid degradation</keyword>
<accession>A0ABU8DH28</accession>
<dbReference type="PIRSF" id="PIRSF031982">
    <property type="entry name" value="UCP031982_abhydr"/>
    <property type="match status" value="1"/>
</dbReference>
<keyword evidence="7" id="KW-1185">Reference proteome</keyword>
<dbReference type="PANTHER" id="PTHR10272">
    <property type="entry name" value="PLATELET-ACTIVATING FACTOR ACETYLHYDROLASE"/>
    <property type="match status" value="1"/>
</dbReference>
<name>A0ABU8DH28_ERWAP</name>
<keyword evidence="3" id="KW-0443">Lipid metabolism</keyword>
<dbReference type="Pfam" id="PF12740">
    <property type="entry name" value="PETase"/>
    <property type="match status" value="1"/>
</dbReference>
<dbReference type="Proteomes" id="UP001306592">
    <property type="component" value="Unassembled WGS sequence"/>
</dbReference>
<evidence type="ECO:0000256" key="3">
    <source>
        <dbReference type="ARBA" id="ARBA00023098"/>
    </source>
</evidence>
<evidence type="ECO:0000313" key="7">
    <source>
        <dbReference type="Proteomes" id="UP001306592"/>
    </source>
</evidence>
<organism evidence="6 7">
    <name type="scientific">Erwinia aphidicola</name>
    <dbReference type="NCBI Taxonomy" id="68334"/>
    <lineage>
        <taxon>Bacteria</taxon>
        <taxon>Pseudomonadati</taxon>
        <taxon>Pseudomonadota</taxon>
        <taxon>Gammaproteobacteria</taxon>
        <taxon>Enterobacterales</taxon>
        <taxon>Erwiniaceae</taxon>
        <taxon>Erwinia</taxon>
    </lineage>
</organism>
<evidence type="ECO:0000256" key="2">
    <source>
        <dbReference type="ARBA" id="ARBA00022963"/>
    </source>
</evidence>